<proteinExistence type="predicted"/>
<keyword evidence="1" id="KW-0472">Membrane</keyword>
<dbReference type="EMBL" id="UNOZ01000004">
    <property type="protein sequence ID" value="SYX88666.1"/>
    <property type="molecule type" value="Genomic_DNA"/>
</dbReference>
<keyword evidence="1" id="KW-0812">Transmembrane</keyword>
<organism evidence="2 3">
    <name type="scientific">Pseudomonas reidholzensis</name>
    <dbReference type="NCBI Taxonomy" id="1785162"/>
    <lineage>
        <taxon>Bacteria</taxon>
        <taxon>Pseudomonadati</taxon>
        <taxon>Pseudomonadota</taxon>
        <taxon>Gammaproteobacteria</taxon>
        <taxon>Pseudomonadales</taxon>
        <taxon>Pseudomonadaceae</taxon>
        <taxon>Pseudomonas</taxon>
    </lineage>
</organism>
<protein>
    <submittedName>
        <fullName evidence="2">Uncharacterized protein</fullName>
    </submittedName>
</protein>
<feature type="transmembrane region" description="Helical" evidence="1">
    <location>
        <begin position="25"/>
        <end position="52"/>
    </location>
</feature>
<keyword evidence="1" id="KW-1133">Transmembrane helix</keyword>
<accession>A0A383RQ82</accession>
<evidence type="ECO:0000313" key="2">
    <source>
        <dbReference type="EMBL" id="SYX88666.1"/>
    </source>
</evidence>
<sequence length="93" mass="10560">MSRVFVEEKEFTMSKSHHWNDWSDGLTLVLQVIVYVPLLYIILMPWLCLALVKFGKVPFLPGFFQAMASTGWLVASGLAVLAVLFVVIRGFLR</sequence>
<gene>
    <name evidence="2" type="ORF">CCOS865_00905</name>
</gene>
<keyword evidence="3" id="KW-1185">Reference proteome</keyword>
<dbReference type="AlphaFoldDB" id="A0A383RQ82"/>
<evidence type="ECO:0000256" key="1">
    <source>
        <dbReference type="SAM" id="Phobius"/>
    </source>
</evidence>
<evidence type="ECO:0000313" key="3">
    <source>
        <dbReference type="Proteomes" id="UP000263595"/>
    </source>
</evidence>
<feature type="transmembrane region" description="Helical" evidence="1">
    <location>
        <begin position="72"/>
        <end position="92"/>
    </location>
</feature>
<dbReference type="Proteomes" id="UP000263595">
    <property type="component" value="Unassembled WGS sequence"/>
</dbReference>
<reference evidence="3" key="1">
    <citation type="submission" date="2018-08" db="EMBL/GenBank/DDBJ databases">
        <authorList>
            <person name="Blom J."/>
        </authorList>
    </citation>
    <scope>NUCLEOTIDE SEQUENCE [LARGE SCALE GENOMIC DNA]</scope>
    <source>
        <strain evidence="3">CCOS 865</strain>
    </source>
</reference>
<name>A0A383RQ82_9PSED</name>